<evidence type="ECO:0000313" key="1">
    <source>
        <dbReference type="EMBL" id="KAI7990085.1"/>
    </source>
</evidence>
<evidence type="ECO:0000313" key="2">
    <source>
        <dbReference type="Proteomes" id="UP001060215"/>
    </source>
</evidence>
<accession>A0ACC0FPY4</accession>
<organism evidence="1 2">
    <name type="scientific">Camellia lanceoleosa</name>
    <dbReference type="NCBI Taxonomy" id="1840588"/>
    <lineage>
        <taxon>Eukaryota</taxon>
        <taxon>Viridiplantae</taxon>
        <taxon>Streptophyta</taxon>
        <taxon>Embryophyta</taxon>
        <taxon>Tracheophyta</taxon>
        <taxon>Spermatophyta</taxon>
        <taxon>Magnoliopsida</taxon>
        <taxon>eudicotyledons</taxon>
        <taxon>Gunneridae</taxon>
        <taxon>Pentapetalae</taxon>
        <taxon>asterids</taxon>
        <taxon>Ericales</taxon>
        <taxon>Theaceae</taxon>
        <taxon>Camellia</taxon>
    </lineage>
</organism>
<dbReference type="EMBL" id="CM045770">
    <property type="protein sequence ID" value="KAI7990085.1"/>
    <property type="molecule type" value="Genomic_DNA"/>
</dbReference>
<comment type="caution">
    <text evidence="1">The sequence shown here is derived from an EMBL/GenBank/DDBJ whole genome shotgun (WGS) entry which is preliminary data.</text>
</comment>
<dbReference type="Proteomes" id="UP001060215">
    <property type="component" value="Chromosome 13"/>
</dbReference>
<keyword evidence="2" id="KW-1185">Reference proteome</keyword>
<name>A0ACC0FPY4_9ERIC</name>
<proteinExistence type="predicted"/>
<protein>
    <submittedName>
        <fullName evidence="1">Uncharacterized protein</fullName>
    </submittedName>
</protein>
<gene>
    <name evidence="1" type="ORF">LOK49_LG12G01678</name>
</gene>
<reference evidence="1 2" key="1">
    <citation type="journal article" date="2022" name="Plant J.">
        <title>Chromosome-level genome of Camellia lanceoleosa provides a valuable resource for understanding genome evolution and self-incompatibility.</title>
        <authorList>
            <person name="Gong W."/>
            <person name="Xiao S."/>
            <person name="Wang L."/>
            <person name="Liao Z."/>
            <person name="Chang Y."/>
            <person name="Mo W."/>
            <person name="Hu G."/>
            <person name="Li W."/>
            <person name="Zhao G."/>
            <person name="Zhu H."/>
            <person name="Hu X."/>
            <person name="Ji K."/>
            <person name="Xiang X."/>
            <person name="Song Q."/>
            <person name="Yuan D."/>
            <person name="Jin S."/>
            <person name="Zhang L."/>
        </authorList>
    </citation>
    <scope>NUCLEOTIDE SEQUENCE [LARGE SCALE GENOMIC DNA]</scope>
    <source>
        <strain evidence="1">SQ_2022a</strain>
    </source>
</reference>
<sequence length="267" mass="29242">MKMMVPVVNLADSYRVLISTSPPVPPPKPSSTNSFPRRSVSGSSNSLRSGSPRRAAAWPIVSTRTLPTGLGLLHPGLIVKVRVTIALMSRALHLDLLRRCNQVYGDSDAYDLVRQMCIDYMRNVDKDQIKAVIKAQQDQQINNALLAEGRFYSDLELTEKEIERMVMETSRAEFNQQLGWQESSTAGAEPSSSGARSSGSETQVDGGRERGLSDTVLSSMQIVLSMGFSYLQVIEAYNIFGDDVDSVVCYLLETGGSSSRRKGKAAE</sequence>